<dbReference type="PANTHER" id="PTHR43255:SF1">
    <property type="entry name" value="IRON-SULFUR-BINDING OXIDOREDUCTASE FADF-RELATED"/>
    <property type="match status" value="1"/>
</dbReference>
<evidence type="ECO:0000256" key="5">
    <source>
        <dbReference type="ARBA" id="ARBA00023014"/>
    </source>
</evidence>
<evidence type="ECO:0000256" key="4">
    <source>
        <dbReference type="ARBA" id="ARBA00023004"/>
    </source>
</evidence>
<feature type="domain" description="Cysteine-rich" evidence="6">
    <location>
        <begin position="427"/>
        <end position="508"/>
    </location>
</feature>
<dbReference type="InterPro" id="IPR009051">
    <property type="entry name" value="Helical_ferredxn"/>
</dbReference>
<keyword evidence="2" id="KW-0479">Metal-binding</keyword>
<proteinExistence type="predicted"/>
<dbReference type="SUPFAM" id="SSF51971">
    <property type="entry name" value="Nucleotide-binding domain"/>
    <property type="match status" value="1"/>
</dbReference>
<feature type="domain" description="Dihydroprymidine dehydrogenase" evidence="7">
    <location>
        <begin position="10"/>
        <end position="93"/>
    </location>
</feature>
<dbReference type="InterPro" id="IPR004017">
    <property type="entry name" value="Cys_rich_dom"/>
</dbReference>
<evidence type="ECO:0000256" key="2">
    <source>
        <dbReference type="ARBA" id="ARBA00022723"/>
    </source>
</evidence>
<dbReference type="Pfam" id="PF13534">
    <property type="entry name" value="Fer4_17"/>
    <property type="match status" value="1"/>
</dbReference>
<sequence length="769" mass="85830">MEQKELKQLESVCIQDEPPKCQAACPLHVDARGLLQNITRGYWDKAYALLKRTLPLTGILGLICEEPCRENCLRKEMDSPLAIGKLERYLVQNLPRTGPPTKLPDKGLSLAIWGSGISSLCAAWDLLIKGYEVHLYEPGPRIAPYLRSLEQTLLPKQYLENELDNLNSLGLVTHIDQGQAGPEILQSLSTEHKGVFLGLDSSDPKDWGADLFRETGLITDQLTRATTQSGVFAGGDHESFIFRAAQGRWAAVSLDRHAQKVSLTAGRSGQGPIPTRLYTNLTRVIKENKPALVKEQEITDEQGAKREAGRCLDCQCLECVKSCLFLKEFGSYPKKYLREIYNNDSIVMGQHQANTLINSCALCELCTKVCPTEFPMAEIIIRARQAMVKKGKMPPSAHEFALLDMDQANSDGCSLVRHHPGAQTSTYVFFPGCQLAASNPLAVKAAYEFLSQIFPGEVGLWLGCCGAPAHWAGRTEKFENDADQRLKTWRELGEPSLITACPTCSQTLPKGLRQAKIVSLWEIMLQNEPPPNPLKRQDAHLALHDPCTARDMRELRHSVRKLLDQAGFKIRELEMSGEYTQCCGFGGLMQSANPSLAQKTSEQRASQSKLDFVTYCAMCRDNLAATGKPTAHILELLFSRATEGDPFARPWPGWSARQENRAKLKNLILAELWHESGPQMADWQKIEITMAPDVRQKLDQRRILDQDVKQVLLNAEKTGQVLKHQESGHLLAGFKPLNVTFWVEYLPEGAGFKIFNAYCHRMSIVERGV</sequence>
<dbReference type="InterPro" id="IPR028261">
    <property type="entry name" value="DPD_II"/>
</dbReference>
<dbReference type="NCBIfam" id="NF045663">
    <property type="entry name" value="diclust_near_Sec"/>
    <property type="match status" value="1"/>
</dbReference>
<dbReference type="InterPro" id="IPR017900">
    <property type="entry name" value="4Fe4S_Fe_S_CS"/>
</dbReference>
<dbReference type="Gene3D" id="3.50.50.60">
    <property type="entry name" value="FAD/NAD(P)-binding domain"/>
    <property type="match status" value="1"/>
</dbReference>
<accession>A0A0D2GCF9</accession>
<dbReference type="SUPFAM" id="SSF46548">
    <property type="entry name" value="alpha-helical ferredoxin"/>
    <property type="match status" value="2"/>
</dbReference>
<feature type="domain" description="Cysteine-rich" evidence="6">
    <location>
        <begin position="542"/>
        <end position="620"/>
    </location>
</feature>
<evidence type="ECO:0000256" key="3">
    <source>
        <dbReference type="ARBA" id="ARBA00023002"/>
    </source>
</evidence>
<dbReference type="Pfam" id="PF14691">
    <property type="entry name" value="Fer4_20"/>
    <property type="match status" value="1"/>
</dbReference>
<evidence type="ECO:0000259" key="7">
    <source>
        <dbReference type="Pfam" id="PF14691"/>
    </source>
</evidence>
<dbReference type="InterPro" id="IPR051460">
    <property type="entry name" value="HdrC_iron-sulfur_subunit"/>
</dbReference>
<evidence type="ECO:0000259" key="6">
    <source>
        <dbReference type="Pfam" id="PF02754"/>
    </source>
</evidence>
<evidence type="ECO:0000313" key="8">
    <source>
        <dbReference type="EMBL" id="KIX12587.1"/>
    </source>
</evidence>
<keyword evidence="5" id="KW-0411">Iron-sulfur</keyword>
<keyword evidence="9" id="KW-1185">Reference proteome</keyword>
<dbReference type="Proteomes" id="UP000032233">
    <property type="component" value="Unassembled WGS sequence"/>
</dbReference>
<gene>
    <name evidence="8" type="ORF">X474_18455</name>
</gene>
<evidence type="ECO:0008006" key="10">
    <source>
        <dbReference type="Google" id="ProtNLM"/>
    </source>
</evidence>
<dbReference type="RefSeq" id="WP_044350471.1">
    <property type="nucleotide sequence ID" value="NZ_AZAC01000029.1"/>
</dbReference>
<dbReference type="InterPro" id="IPR036188">
    <property type="entry name" value="FAD/NAD-bd_sf"/>
</dbReference>
<dbReference type="GO" id="GO:0051539">
    <property type="term" value="F:4 iron, 4 sulfur cluster binding"/>
    <property type="evidence" value="ECO:0007669"/>
    <property type="project" value="UniProtKB-KW"/>
</dbReference>
<dbReference type="GO" id="GO:0016491">
    <property type="term" value="F:oxidoreductase activity"/>
    <property type="evidence" value="ECO:0007669"/>
    <property type="project" value="UniProtKB-KW"/>
</dbReference>
<protein>
    <recommendedName>
        <fullName evidence="10">4Fe-4S ferredoxin-type domain-containing protein</fullName>
    </recommendedName>
</protein>
<comment type="caution">
    <text evidence="8">The sequence shown here is derived from an EMBL/GenBank/DDBJ whole genome shotgun (WGS) entry which is preliminary data.</text>
</comment>
<evidence type="ECO:0000256" key="1">
    <source>
        <dbReference type="ARBA" id="ARBA00022485"/>
    </source>
</evidence>
<organism evidence="8 9">
    <name type="scientific">Dethiosulfatarculus sandiegensis</name>
    <dbReference type="NCBI Taxonomy" id="1429043"/>
    <lineage>
        <taxon>Bacteria</taxon>
        <taxon>Pseudomonadati</taxon>
        <taxon>Thermodesulfobacteriota</taxon>
        <taxon>Desulfarculia</taxon>
        <taxon>Desulfarculales</taxon>
        <taxon>Desulfarculaceae</taxon>
        <taxon>Dethiosulfatarculus</taxon>
    </lineage>
</organism>
<dbReference type="OrthoDB" id="9803192at2"/>
<dbReference type="STRING" id="1429043.X474_18455"/>
<keyword evidence="4" id="KW-0408">Iron</keyword>
<dbReference type="PANTHER" id="PTHR43255">
    <property type="entry name" value="IRON-SULFUR-BINDING OXIDOREDUCTASE FADF-RELATED-RELATED"/>
    <property type="match status" value="1"/>
</dbReference>
<name>A0A0D2GCF9_9BACT</name>
<dbReference type="AlphaFoldDB" id="A0A0D2GCF9"/>
<dbReference type="Pfam" id="PF02754">
    <property type="entry name" value="CCG"/>
    <property type="match status" value="2"/>
</dbReference>
<dbReference type="PROSITE" id="PS00198">
    <property type="entry name" value="4FE4S_FER_1"/>
    <property type="match status" value="1"/>
</dbReference>
<keyword evidence="3" id="KW-0560">Oxidoreductase</keyword>
<dbReference type="PATRIC" id="fig|1429043.3.peg.3905"/>
<dbReference type="EMBL" id="AZAC01000029">
    <property type="protein sequence ID" value="KIX12587.1"/>
    <property type="molecule type" value="Genomic_DNA"/>
</dbReference>
<dbReference type="GO" id="GO:0005886">
    <property type="term" value="C:plasma membrane"/>
    <property type="evidence" value="ECO:0007669"/>
    <property type="project" value="TreeGrafter"/>
</dbReference>
<reference evidence="8 9" key="1">
    <citation type="submission" date="2013-11" db="EMBL/GenBank/DDBJ databases">
        <title>Metagenomic analysis of a methanogenic consortium involved in long chain n-alkane degradation.</title>
        <authorList>
            <person name="Davidova I.A."/>
            <person name="Callaghan A.V."/>
            <person name="Wawrik B."/>
            <person name="Pruitt S."/>
            <person name="Marks C."/>
            <person name="Duncan K.E."/>
            <person name="Suflita J.M."/>
        </authorList>
    </citation>
    <scope>NUCLEOTIDE SEQUENCE [LARGE SCALE GENOMIC DNA]</scope>
    <source>
        <strain evidence="8 9">SPR</strain>
    </source>
</reference>
<keyword evidence="1" id="KW-0004">4Fe-4S</keyword>
<dbReference type="GO" id="GO:0046872">
    <property type="term" value="F:metal ion binding"/>
    <property type="evidence" value="ECO:0007669"/>
    <property type="project" value="UniProtKB-KW"/>
</dbReference>
<dbReference type="Gene3D" id="1.10.1060.10">
    <property type="entry name" value="Alpha-helical ferredoxin"/>
    <property type="match status" value="2"/>
</dbReference>
<evidence type="ECO:0000313" key="9">
    <source>
        <dbReference type="Proteomes" id="UP000032233"/>
    </source>
</evidence>
<dbReference type="InParanoid" id="A0A0D2GCF9"/>